<accession>A0A9D9GSV1</accession>
<comment type="caution">
    <text evidence="2">The sequence shown here is derived from an EMBL/GenBank/DDBJ whole genome shotgun (WGS) entry which is preliminary data.</text>
</comment>
<dbReference type="Gene3D" id="3.90.1200.10">
    <property type="match status" value="1"/>
</dbReference>
<evidence type="ECO:0000313" key="3">
    <source>
        <dbReference type="Proteomes" id="UP000823629"/>
    </source>
</evidence>
<feature type="domain" description="Aminoglycoside phosphotransferase" evidence="1">
    <location>
        <begin position="34"/>
        <end position="194"/>
    </location>
</feature>
<dbReference type="SUPFAM" id="SSF56112">
    <property type="entry name" value="Protein kinase-like (PK-like)"/>
    <property type="match status" value="1"/>
</dbReference>
<organism evidence="2 3">
    <name type="scientific">Candidatus Scatoplasma merdavium</name>
    <dbReference type="NCBI Taxonomy" id="2840932"/>
    <lineage>
        <taxon>Bacteria</taxon>
        <taxon>Bacillati</taxon>
        <taxon>Bacillota</taxon>
        <taxon>Bacilli</taxon>
        <taxon>Bacillales</taxon>
        <taxon>Candidatus Scatoplasma</taxon>
    </lineage>
</organism>
<dbReference type="Pfam" id="PF01636">
    <property type="entry name" value="APH"/>
    <property type="match status" value="1"/>
</dbReference>
<reference evidence="2" key="1">
    <citation type="submission" date="2020-10" db="EMBL/GenBank/DDBJ databases">
        <authorList>
            <person name="Gilroy R."/>
        </authorList>
    </citation>
    <scope>NUCLEOTIDE SEQUENCE</scope>
    <source>
        <strain evidence="2">1748</strain>
    </source>
</reference>
<dbReference type="Proteomes" id="UP000823629">
    <property type="component" value="Unassembled WGS sequence"/>
</dbReference>
<evidence type="ECO:0000313" key="2">
    <source>
        <dbReference type="EMBL" id="MBO8414505.1"/>
    </source>
</evidence>
<sequence length="255" mass="29183">MQEKDFGELLLINNNKKIYSKNGVISKVYDHNFYSGSDVLREAMIQAYAKERGLNVPEVIAVYPYNGDYVFELEEIKGPTLADLIEKDPDNKKKYIQKLISIQLDLLSHNSSNLKLPKLKDKLNAYVSASGLDASTRYDLHVLLEKMPNHYKICHGDLVPHNIIYSNNQYYILDWAHCTRGNASADAAMTYILTVLHGDIQGANFYLKEFCKKSDIAIQYVQQWISVVSATKLKNATNPEQRELLMRNINVVEYN</sequence>
<protein>
    <submittedName>
        <fullName evidence="2">Phosphotransferase</fullName>
    </submittedName>
</protein>
<evidence type="ECO:0000259" key="1">
    <source>
        <dbReference type="Pfam" id="PF01636"/>
    </source>
</evidence>
<gene>
    <name evidence="2" type="ORF">IAC78_03435</name>
</gene>
<dbReference type="InterPro" id="IPR011009">
    <property type="entry name" value="Kinase-like_dom_sf"/>
</dbReference>
<dbReference type="EMBL" id="JADING010000097">
    <property type="protein sequence ID" value="MBO8414505.1"/>
    <property type="molecule type" value="Genomic_DNA"/>
</dbReference>
<proteinExistence type="predicted"/>
<reference evidence="2" key="2">
    <citation type="journal article" date="2021" name="PeerJ">
        <title>Extensive microbial diversity within the chicken gut microbiome revealed by metagenomics and culture.</title>
        <authorList>
            <person name="Gilroy R."/>
            <person name="Ravi A."/>
            <person name="Getino M."/>
            <person name="Pursley I."/>
            <person name="Horton D.L."/>
            <person name="Alikhan N.F."/>
            <person name="Baker D."/>
            <person name="Gharbi K."/>
            <person name="Hall N."/>
            <person name="Watson M."/>
            <person name="Adriaenssens E.M."/>
            <person name="Foster-Nyarko E."/>
            <person name="Jarju S."/>
            <person name="Secka A."/>
            <person name="Antonio M."/>
            <person name="Oren A."/>
            <person name="Chaudhuri R.R."/>
            <person name="La Ragione R."/>
            <person name="Hildebrand F."/>
            <person name="Pallen M.J."/>
        </authorList>
    </citation>
    <scope>NUCLEOTIDE SEQUENCE</scope>
    <source>
        <strain evidence="2">1748</strain>
    </source>
</reference>
<dbReference type="AlphaFoldDB" id="A0A9D9GSV1"/>
<dbReference type="InterPro" id="IPR002575">
    <property type="entry name" value="Aminoglycoside_PTrfase"/>
</dbReference>
<name>A0A9D9GSV1_9BACL</name>